<reference evidence="2" key="1">
    <citation type="submission" date="2021-03" db="EMBL/GenBank/DDBJ databases">
        <title>Bacillus suaedae sp. nov., isolated from Suaeda aralocaspica.</title>
        <authorList>
            <person name="Lei R.F.R."/>
        </authorList>
    </citation>
    <scope>NUCLEOTIDE SEQUENCE</scope>
    <source>
        <strain evidence="2">YZJH907-2</strain>
    </source>
</reference>
<feature type="transmembrane region" description="Helical" evidence="1">
    <location>
        <begin position="88"/>
        <end position="106"/>
    </location>
</feature>
<protein>
    <submittedName>
        <fullName evidence="2">Uncharacterized protein</fullName>
    </submittedName>
</protein>
<organism evidence="2 3">
    <name type="scientific">Halalkalibacter suaedae</name>
    <dbReference type="NCBI Taxonomy" id="2822140"/>
    <lineage>
        <taxon>Bacteria</taxon>
        <taxon>Bacillati</taxon>
        <taxon>Bacillota</taxon>
        <taxon>Bacilli</taxon>
        <taxon>Bacillales</taxon>
        <taxon>Bacillaceae</taxon>
        <taxon>Halalkalibacter</taxon>
    </lineage>
</organism>
<keyword evidence="3" id="KW-1185">Reference proteome</keyword>
<keyword evidence="1" id="KW-0472">Membrane</keyword>
<feature type="transmembrane region" description="Helical" evidence="1">
    <location>
        <begin position="28"/>
        <end position="47"/>
    </location>
</feature>
<keyword evidence="1" id="KW-0812">Transmembrane</keyword>
<evidence type="ECO:0000313" key="3">
    <source>
        <dbReference type="Proteomes" id="UP000678228"/>
    </source>
</evidence>
<comment type="caution">
    <text evidence="2">The sequence shown here is derived from an EMBL/GenBank/DDBJ whole genome shotgun (WGS) entry which is preliminary data.</text>
</comment>
<dbReference type="AlphaFoldDB" id="A0A940WZP6"/>
<dbReference type="RefSeq" id="WP_210596842.1">
    <property type="nucleotide sequence ID" value="NZ_JAGKSQ010000003.1"/>
</dbReference>
<gene>
    <name evidence="2" type="ORF">J7W16_08345</name>
</gene>
<sequence>MFNQFLLWSTLIIPWLALIPLNKNIVKSFIPSSLFGALLLTFIFQIADKFSWWEITENIILLSNITPFVYGVFLVGTIIILYFTYHSFLFFMLTNLIIDALLSFGISKWYEHLGIYKLININSLGVYLLTIVVAILIYSFQKWLDSVIIREE</sequence>
<feature type="transmembrane region" description="Helical" evidence="1">
    <location>
        <begin position="5"/>
        <end position="22"/>
    </location>
</feature>
<feature type="transmembrane region" description="Helical" evidence="1">
    <location>
        <begin position="59"/>
        <end position="82"/>
    </location>
</feature>
<evidence type="ECO:0000313" key="2">
    <source>
        <dbReference type="EMBL" id="MBP3951144.1"/>
    </source>
</evidence>
<evidence type="ECO:0000256" key="1">
    <source>
        <dbReference type="SAM" id="Phobius"/>
    </source>
</evidence>
<dbReference type="Proteomes" id="UP000678228">
    <property type="component" value="Unassembled WGS sequence"/>
</dbReference>
<proteinExistence type="predicted"/>
<feature type="transmembrane region" description="Helical" evidence="1">
    <location>
        <begin position="118"/>
        <end position="140"/>
    </location>
</feature>
<accession>A0A940WZP6</accession>
<name>A0A940WZP6_9BACI</name>
<keyword evidence="1" id="KW-1133">Transmembrane helix</keyword>
<dbReference type="EMBL" id="JAGKSQ010000003">
    <property type="protein sequence ID" value="MBP3951144.1"/>
    <property type="molecule type" value="Genomic_DNA"/>
</dbReference>